<dbReference type="PROSITE" id="PS51144">
    <property type="entry name" value="ALPHA_CA_2"/>
    <property type="match status" value="1"/>
</dbReference>
<keyword evidence="5" id="KW-0456">Lyase</keyword>
<evidence type="ECO:0000259" key="7">
    <source>
        <dbReference type="PROSITE" id="PS51144"/>
    </source>
</evidence>
<reference evidence="8" key="1">
    <citation type="submission" date="2020-07" db="EMBL/GenBank/DDBJ databases">
        <title>Multicomponent nature underlies the extraordinary mechanical properties of spider dragline silk.</title>
        <authorList>
            <person name="Kono N."/>
            <person name="Nakamura H."/>
            <person name="Mori M."/>
            <person name="Yoshida Y."/>
            <person name="Ohtoshi R."/>
            <person name="Malay A.D."/>
            <person name="Moran D.A.P."/>
            <person name="Tomita M."/>
            <person name="Numata K."/>
            <person name="Arakawa K."/>
        </authorList>
    </citation>
    <scope>NUCLEOTIDE SEQUENCE</scope>
</reference>
<evidence type="ECO:0000256" key="6">
    <source>
        <dbReference type="ARBA" id="ARBA00048348"/>
    </source>
</evidence>
<keyword evidence="4" id="KW-0862">Zinc</keyword>
<comment type="caution">
    <text evidence="8">The sequence shown here is derived from an EMBL/GenBank/DDBJ whole genome shotgun (WGS) entry which is preliminary data.</text>
</comment>
<evidence type="ECO:0000256" key="5">
    <source>
        <dbReference type="ARBA" id="ARBA00023239"/>
    </source>
</evidence>
<evidence type="ECO:0000256" key="4">
    <source>
        <dbReference type="ARBA" id="ARBA00022833"/>
    </source>
</evidence>
<dbReference type="Pfam" id="PF00194">
    <property type="entry name" value="Carb_anhydrase"/>
    <property type="match status" value="1"/>
</dbReference>
<dbReference type="PANTHER" id="PTHR18952:SF265">
    <property type="entry name" value="CARBONIC ANHYDRASE"/>
    <property type="match status" value="1"/>
</dbReference>
<gene>
    <name evidence="8" type="primary">CA2</name>
    <name evidence="8" type="ORF">TNCT_10771</name>
</gene>
<dbReference type="Proteomes" id="UP000887116">
    <property type="component" value="Unassembled WGS sequence"/>
</dbReference>
<dbReference type="EMBL" id="BMAO01022851">
    <property type="protein sequence ID" value="GFQ85037.1"/>
    <property type="molecule type" value="Genomic_DNA"/>
</dbReference>
<dbReference type="GO" id="GO:0004089">
    <property type="term" value="F:carbonate dehydratase activity"/>
    <property type="evidence" value="ECO:0007669"/>
    <property type="project" value="UniProtKB-EC"/>
</dbReference>
<evidence type="ECO:0000256" key="3">
    <source>
        <dbReference type="ARBA" id="ARBA00022723"/>
    </source>
</evidence>
<name>A0A8X6I0F0_TRICU</name>
<dbReference type="GO" id="GO:0008270">
    <property type="term" value="F:zinc ion binding"/>
    <property type="evidence" value="ECO:0007669"/>
    <property type="project" value="InterPro"/>
</dbReference>
<comment type="catalytic activity">
    <reaction evidence="6">
        <text>hydrogencarbonate + H(+) = CO2 + H2O</text>
        <dbReference type="Rhea" id="RHEA:10748"/>
        <dbReference type="ChEBI" id="CHEBI:15377"/>
        <dbReference type="ChEBI" id="CHEBI:15378"/>
        <dbReference type="ChEBI" id="CHEBI:16526"/>
        <dbReference type="ChEBI" id="CHEBI:17544"/>
        <dbReference type="EC" id="4.2.1.1"/>
    </reaction>
</comment>
<dbReference type="Gene3D" id="3.10.200.10">
    <property type="entry name" value="Alpha carbonic anhydrase"/>
    <property type="match status" value="1"/>
</dbReference>
<feature type="domain" description="Alpha-carbonic anhydrase" evidence="7">
    <location>
        <begin position="51"/>
        <end position="165"/>
    </location>
</feature>
<dbReference type="InterPro" id="IPR001148">
    <property type="entry name" value="CA_dom"/>
</dbReference>
<dbReference type="PANTHER" id="PTHR18952">
    <property type="entry name" value="CARBONIC ANHYDRASE"/>
    <property type="match status" value="1"/>
</dbReference>
<accession>A0A8X6I0F0</accession>
<dbReference type="InterPro" id="IPR036398">
    <property type="entry name" value="CA_dom_sf"/>
</dbReference>
<dbReference type="SMART" id="SM01057">
    <property type="entry name" value="Carb_anhydrase"/>
    <property type="match status" value="1"/>
</dbReference>
<sequence length="165" mass="18480">MVLEVNAIDLHWTLKGRQPITYGGQVFPVGISTGQHPRQGAAVTCKIDDEEQWSYNGHTNGPSAWGERYPTCFGKQQSPVAINTNDVIIDLYAEKLQMKNYDIAIAKATIINNGHSAQVTPKDNVARTIEVDGSTYTFQQLHFHWGSRYDQGSEHTLDDVRYALE</sequence>
<evidence type="ECO:0000313" key="9">
    <source>
        <dbReference type="Proteomes" id="UP000887116"/>
    </source>
</evidence>
<proteinExistence type="inferred from homology"/>
<keyword evidence="3" id="KW-0479">Metal-binding</keyword>
<protein>
    <recommendedName>
        <fullName evidence="2">carbonic anhydrase</fullName>
        <ecNumber evidence="2">4.2.1.1</ecNumber>
    </recommendedName>
</protein>
<dbReference type="InterPro" id="IPR023561">
    <property type="entry name" value="Carbonic_anhydrase_a-class"/>
</dbReference>
<evidence type="ECO:0000256" key="2">
    <source>
        <dbReference type="ARBA" id="ARBA00012925"/>
    </source>
</evidence>
<organism evidence="8 9">
    <name type="scientific">Trichonephila clavata</name>
    <name type="common">Joro spider</name>
    <name type="synonym">Nephila clavata</name>
    <dbReference type="NCBI Taxonomy" id="2740835"/>
    <lineage>
        <taxon>Eukaryota</taxon>
        <taxon>Metazoa</taxon>
        <taxon>Ecdysozoa</taxon>
        <taxon>Arthropoda</taxon>
        <taxon>Chelicerata</taxon>
        <taxon>Arachnida</taxon>
        <taxon>Araneae</taxon>
        <taxon>Araneomorphae</taxon>
        <taxon>Entelegynae</taxon>
        <taxon>Araneoidea</taxon>
        <taxon>Nephilidae</taxon>
        <taxon>Trichonephila</taxon>
    </lineage>
</organism>
<dbReference type="OrthoDB" id="6434620at2759"/>
<comment type="similarity">
    <text evidence="1">Belongs to the alpha-carbonic anhydrase family.</text>
</comment>
<dbReference type="SUPFAM" id="SSF51069">
    <property type="entry name" value="Carbonic anhydrase"/>
    <property type="match status" value="1"/>
</dbReference>
<keyword evidence="9" id="KW-1185">Reference proteome</keyword>
<dbReference type="EC" id="4.2.1.1" evidence="2"/>
<evidence type="ECO:0000256" key="1">
    <source>
        <dbReference type="ARBA" id="ARBA00010718"/>
    </source>
</evidence>
<feature type="non-terminal residue" evidence="8">
    <location>
        <position position="1"/>
    </location>
</feature>
<evidence type="ECO:0000313" key="8">
    <source>
        <dbReference type="EMBL" id="GFQ85037.1"/>
    </source>
</evidence>
<dbReference type="AlphaFoldDB" id="A0A8X6I0F0"/>